<dbReference type="Proteomes" id="UP001179952">
    <property type="component" value="Unassembled WGS sequence"/>
</dbReference>
<name>A0AAV9A1Q1_ACOGR</name>
<comment type="caution">
    <text evidence="1">The sequence shown here is derived from an EMBL/GenBank/DDBJ whole genome shotgun (WGS) entry which is preliminary data.</text>
</comment>
<accession>A0AAV9A1Q1</accession>
<dbReference type="AlphaFoldDB" id="A0AAV9A1Q1"/>
<proteinExistence type="predicted"/>
<reference evidence="1" key="1">
    <citation type="journal article" date="2023" name="Nat. Commun.">
        <title>Diploid and tetraploid genomes of Acorus and the evolution of monocots.</title>
        <authorList>
            <person name="Ma L."/>
            <person name="Liu K.W."/>
            <person name="Li Z."/>
            <person name="Hsiao Y.Y."/>
            <person name="Qi Y."/>
            <person name="Fu T."/>
            <person name="Tang G.D."/>
            <person name="Zhang D."/>
            <person name="Sun W.H."/>
            <person name="Liu D.K."/>
            <person name="Li Y."/>
            <person name="Chen G.Z."/>
            <person name="Liu X.D."/>
            <person name="Liao X.Y."/>
            <person name="Jiang Y.T."/>
            <person name="Yu X."/>
            <person name="Hao Y."/>
            <person name="Huang J."/>
            <person name="Zhao X.W."/>
            <person name="Ke S."/>
            <person name="Chen Y.Y."/>
            <person name="Wu W.L."/>
            <person name="Hsu J.L."/>
            <person name="Lin Y.F."/>
            <person name="Huang M.D."/>
            <person name="Li C.Y."/>
            <person name="Huang L."/>
            <person name="Wang Z.W."/>
            <person name="Zhao X."/>
            <person name="Zhong W.Y."/>
            <person name="Peng D.H."/>
            <person name="Ahmad S."/>
            <person name="Lan S."/>
            <person name="Zhang J.S."/>
            <person name="Tsai W.C."/>
            <person name="Van de Peer Y."/>
            <person name="Liu Z.J."/>
        </authorList>
    </citation>
    <scope>NUCLEOTIDE SEQUENCE</scope>
    <source>
        <strain evidence="1">SCP</strain>
    </source>
</reference>
<evidence type="ECO:0000313" key="2">
    <source>
        <dbReference type="Proteomes" id="UP001179952"/>
    </source>
</evidence>
<gene>
    <name evidence="1" type="ORF">QJS04_geneDACA020217</name>
</gene>
<evidence type="ECO:0000313" key="1">
    <source>
        <dbReference type="EMBL" id="KAK1257953.1"/>
    </source>
</evidence>
<sequence>MGFQRRTVDRSPERHDEVLHSFACEYTEAPVGKCKRKKMKTKSWLDKFYTLRCKPGRPFIKEKFDYKRSEILRENRKEKEREGRCP</sequence>
<dbReference type="EMBL" id="JAUJYN010000029">
    <property type="protein sequence ID" value="KAK1257953.1"/>
    <property type="molecule type" value="Genomic_DNA"/>
</dbReference>
<protein>
    <submittedName>
        <fullName evidence="1">Uncharacterized protein</fullName>
    </submittedName>
</protein>
<reference evidence="1" key="2">
    <citation type="submission" date="2023-06" db="EMBL/GenBank/DDBJ databases">
        <authorList>
            <person name="Ma L."/>
            <person name="Liu K.-W."/>
            <person name="Li Z."/>
            <person name="Hsiao Y.-Y."/>
            <person name="Qi Y."/>
            <person name="Fu T."/>
            <person name="Tang G."/>
            <person name="Zhang D."/>
            <person name="Sun W.-H."/>
            <person name="Liu D.-K."/>
            <person name="Li Y."/>
            <person name="Chen G.-Z."/>
            <person name="Liu X.-D."/>
            <person name="Liao X.-Y."/>
            <person name="Jiang Y.-T."/>
            <person name="Yu X."/>
            <person name="Hao Y."/>
            <person name="Huang J."/>
            <person name="Zhao X.-W."/>
            <person name="Ke S."/>
            <person name="Chen Y.-Y."/>
            <person name="Wu W.-L."/>
            <person name="Hsu J.-L."/>
            <person name="Lin Y.-F."/>
            <person name="Huang M.-D."/>
            <person name="Li C.-Y."/>
            <person name="Huang L."/>
            <person name="Wang Z.-W."/>
            <person name="Zhao X."/>
            <person name="Zhong W.-Y."/>
            <person name="Peng D.-H."/>
            <person name="Ahmad S."/>
            <person name="Lan S."/>
            <person name="Zhang J.-S."/>
            <person name="Tsai W.-C."/>
            <person name="Van De Peer Y."/>
            <person name="Liu Z.-J."/>
        </authorList>
    </citation>
    <scope>NUCLEOTIDE SEQUENCE</scope>
    <source>
        <strain evidence="1">SCP</strain>
        <tissue evidence="1">Leaves</tissue>
    </source>
</reference>
<organism evidence="1 2">
    <name type="scientific">Acorus gramineus</name>
    <name type="common">Dwarf sweet flag</name>
    <dbReference type="NCBI Taxonomy" id="55184"/>
    <lineage>
        <taxon>Eukaryota</taxon>
        <taxon>Viridiplantae</taxon>
        <taxon>Streptophyta</taxon>
        <taxon>Embryophyta</taxon>
        <taxon>Tracheophyta</taxon>
        <taxon>Spermatophyta</taxon>
        <taxon>Magnoliopsida</taxon>
        <taxon>Liliopsida</taxon>
        <taxon>Acoraceae</taxon>
        <taxon>Acorus</taxon>
    </lineage>
</organism>
<keyword evidence="2" id="KW-1185">Reference proteome</keyword>